<dbReference type="Proteomes" id="UP000244090">
    <property type="component" value="Unassembled WGS sequence"/>
</dbReference>
<dbReference type="EMBL" id="QBKT01000004">
    <property type="protein sequence ID" value="PTX61523.1"/>
    <property type="molecule type" value="Genomic_DNA"/>
</dbReference>
<accession>A0A2T6BZM6</accession>
<evidence type="ECO:0000313" key="3">
    <source>
        <dbReference type="Proteomes" id="UP000244090"/>
    </source>
</evidence>
<protein>
    <recommendedName>
        <fullName evidence="4">Lipoprotein</fullName>
    </recommendedName>
</protein>
<keyword evidence="3" id="KW-1185">Reference proteome</keyword>
<reference evidence="2 3" key="1">
    <citation type="submission" date="2018-04" db="EMBL/GenBank/DDBJ databases">
        <title>Genomic Encyclopedia of Archaeal and Bacterial Type Strains, Phase II (KMG-II): from individual species to whole genera.</title>
        <authorList>
            <person name="Goeker M."/>
        </authorList>
    </citation>
    <scope>NUCLEOTIDE SEQUENCE [LARGE SCALE GENOMIC DNA]</scope>
    <source>
        <strain evidence="2 3">DSM 25731</strain>
    </source>
</reference>
<evidence type="ECO:0000313" key="2">
    <source>
        <dbReference type="EMBL" id="PTX61523.1"/>
    </source>
</evidence>
<dbReference type="AlphaFoldDB" id="A0A2T6BZM6"/>
<name>A0A2T6BZM6_9FLAO</name>
<comment type="caution">
    <text evidence="2">The sequence shown here is derived from an EMBL/GenBank/DDBJ whole genome shotgun (WGS) entry which is preliminary data.</text>
</comment>
<dbReference type="OrthoDB" id="1414507at2"/>
<proteinExistence type="predicted"/>
<keyword evidence="1" id="KW-0732">Signal</keyword>
<feature type="chain" id="PRO_5015637742" description="Lipoprotein" evidence="1">
    <location>
        <begin position="26"/>
        <end position="310"/>
    </location>
</feature>
<sequence length="310" mass="35225">MKKKMMSLLSLGLVCIAFFPSCKLHDPNTEEQLSSIEIPEKIISNTKAATLLTNDHETRLSKIGKATTTLSQKSMYFELNTLKNYINHIETIANTKNIPITGVSFVFGATQHGERTVFLMPSTRNATLDYQESFTIENDEFVTFKHIDDYISLKNHSANDENLVLSTDGFISFNEAAILFNQYQNQYIEPFKATVKKDYYTKAVWYSLEEIEEYLTYVTKKSSQYELGITGINVFYGVYDTNAELELKSNAQTIFLAANTENKTIINFKGTLLQEYLQNDFIVKDTSSEDDTDESLAFNLGEISPPPKNN</sequence>
<gene>
    <name evidence="2" type="ORF">C8N46_104166</name>
</gene>
<dbReference type="RefSeq" id="WP_108114755.1">
    <property type="nucleotide sequence ID" value="NZ_QBKT01000004.1"/>
</dbReference>
<evidence type="ECO:0008006" key="4">
    <source>
        <dbReference type="Google" id="ProtNLM"/>
    </source>
</evidence>
<organism evidence="2 3">
    <name type="scientific">Kordia periserrulae</name>
    <dbReference type="NCBI Taxonomy" id="701523"/>
    <lineage>
        <taxon>Bacteria</taxon>
        <taxon>Pseudomonadati</taxon>
        <taxon>Bacteroidota</taxon>
        <taxon>Flavobacteriia</taxon>
        <taxon>Flavobacteriales</taxon>
        <taxon>Flavobacteriaceae</taxon>
        <taxon>Kordia</taxon>
    </lineage>
</organism>
<feature type="signal peptide" evidence="1">
    <location>
        <begin position="1"/>
        <end position="25"/>
    </location>
</feature>
<evidence type="ECO:0000256" key="1">
    <source>
        <dbReference type="SAM" id="SignalP"/>
    </source>
</evidence>